<feature type="compositionally biased region" description="Basic and acidic residues" evidence="1">
    <location>
        <begin position="178"/>
        <end position="205"/>
    </location>
</feature>
<feature type="compositionally biased region" description="Low complexity" evidence="1">
    <location>
        <begin position="1"/>
        <end position="19"/>
    </location>
</feature>
<protein>
    <submittedName>
        <fullName evidence="2">Uncharacterized protein</fullName>
    </submittedName>
</protein>
<feature type="region of interest" description="Disordered" evidence="1">
    <location>
        <begin position="178"/>
        <end position="224"/>
    </location>
</feature>
<dbReference type="EMBL" id="JASCZI010241687">
    <property type="protein sequence ID" value="MED6204853.1"/>
    <property type="molecule type" value="Genomic_DNA"/>
</dbReference>
<name>A0ABU6Y6P1_9FABA</name>
<evidence type="ECO:0000256" key="1">
    <source>
        <dbReference type="SAM" id="MobiDB-lite"/>
    </source>
</evidence>
<feature type="region of interest" description="Disordered" evidence="1">
    <location>
        <begin position="1"/>
        <end position="47"/>
    </location>
</feature>
<comment type="caution">
    <text evidence="2">The sequence shown here is derived from an EMBL/GenBank/DDBJ whole genome shotgun (WGS) entry which is preliminary data.</text>
</comment>
<reference evidence="2 3" key="1">
    <citation type="journal article" date="2023" name="Plants (Basel)">
        <title>Bridging the Gap: Combining Genomics and Transcriptomics Approaches to Understand Stylosanthes scabra, an Orphan Legume from the Brazilian Caatinga.</title>
        <authorList>
            <person name="Ferreira-Neto J.R.C."/>
            <person name="da Silva M.D."/>
            <person name="Binneck E."/>
            <person name="de Melo N.F."/>
            <person name="da Silva R.H."/>
            <person name="de Melo A.L.T.M."/>
            <person name="Pandolfi V."/>
            <person name="Bustamante F.O."/>
            <person name="Brasileiro-Vidal A.C."/>
            <person name="Benko-Iseppon A.M."/>
        </authorList>
    </citation>
    <scope>NUCLEOTIDE SEQUENCE [LARGE SCALE GENOMIC DNA]</scope>
    <source>
        <tissue evidence="2">Leaves</tissue>
    </source>
</reference>
<evidence type="ECO:0000313" key="3">
    <source>
        <dbReference type="Proteomes" id="UP001341840"/>
    </source>
</evidence>
<keyword evidence="3" id="KW-1185">Reference proteome</keyword>
<feature type="compositionally biased region" description="Basic and acidic residues" evidence="1">
    <location>
        <begin position="110"/>
        <end position="121"/>
    </location>
</feature>
<accession>A0ABU6Y6P1</accession>
<organism evidence="2 3">
    <name type="scientific">Stylosanthes scabra</name>
    <dbReference type="NCBI Taxonomy" id="79078"/>
    <lineage>
        <taxon>Eukaryota</taxon>
        <taxon>Viridiplantae</taxon>
        <taxon>Streptophyta</taxon>
        <taxon>Embryophyta</taxon>
        <taxon>Tracheophyta</taxon>
        <taxon>Spermatophyta</taxon>
        <taxon>Magnoliopsida</taxon>
        <taxon>eudicotyledons</taxon>
        <taxon>Gunneridae</taxon>
        <taxon>Pentapetalae</taxon>
        <taxon>rosids</taxon>
        <taxon>fabids</taxon>
        <taxon>Fabales</taxon>
        <taxon>Fabaceae</taxon>
        <taxon>Papilionoideae</taxon>
        <taxon>50 kb inversion clade</taxon>
        <taxon>dalbergioids sensu lato</taxon>
        <taxon>Dalbergieae</taxon>
        <taxon>Pterocarpus clade</taxon>
        <taxon>Stylosanthes</taxon>
    </lineage>
</organism>
<feature type="region of interest" description="Disordered" evidence="1">
    <location>
        <begin position="110"/>
        <end position="134"/>
    </location>
</feature>
<evidence type="ECO:0000313" key="2">
    <source>
        <dbReference type="EMBL" id="MED6204853.1"/>
    </source>
</evidence>
<proteinExistence type="predicted"/>
<dbReference type="Proteomes" id="UP001341840">
    <property type="component" value="Unassembled WGS sequence"/>
</dbReference>
<gene>
    <name evidence="2" type="ORF">PIB30_012624</name>
</gene>
<sequence length="373" mass="40912">MRAKLLQQPGTTKPQPKQLIAATSVGTQENKEESERNFQSQQQQQSQIEIETIGFEPSTMHTSSLEIEEIKGVERDAKFDSPIKSTTIIDQAITDQESTTDLLVKEKPYSYQEEQDRHRENGGIPHNVGTDSFSIEKANTSDDWSMNRNSVEDDAAVKRNVEQPDLEVTNVDARWRSSDLSRDSGTRDSRKSDRGFRYACSDRGKGSAAAPVSTKKVEDDTPTVTGGGLRAQGFYCIVHPFVGKPQPLLAAVFPWDQGEESEVEKCDGVVGKDVERPIVGAVVSVRGGGAKEKVESDPPSPWVFSAGGGTWRKGEDVVWAAGVCKEKNDVRARELGGWNLLLGITQNFKAQNHKAETHSVITSPKLQAAVMLG</sequence>